<dbReference type="Proteomes" id="UP001259832">
    <property type="component" value="Unassembled WGS sequence"/>
</dbReference>
<dbReference type="EMBL" id="JASMQC010000038">
    <property type="protein sequence ID" value="KAK1930655.1"/>
    <property type="molecule type" value="Genomic_DNA"/>
</dbReference>
<evidence type="ECO:0000313" key="1">
    <source>
        <dbReference type="EMBL" id="KAK1930655.1"/>
    </source>
</evidence>
<name>A0AAD9G2X1_9STRA</name>
<dbReference type="AlphaFoldDB" id="A0AAD9G2X1"/>
<gene>
    <name evidence="1" type="ORF">P3T76_013976</name>
</gene>
<sequence>MENNNQVPADPDRLGHVGNVLPLLSVLLADKAAGVLYDPDGVEVRRSRRKSSRNAAHFNVNVEAGAACRPR</sequence>
<evidence type="ECO:0000313" key="2">
    <source>
        <dbReference type="Proteomes" id="UP001259832"/>
    </source>
</evidence>
<protein>
    <submittedName>
        <fullName evidence="1">Uncharacterized protein</fullName>
    </submittedName>
</protein>
<organism evidence="1 2">
    <name type="scientific">Phytophthora citrophthora</name>
    <dbReference type="NCBI Taxonomy" id="4793"/>
    <lineage>
        <taxon>Eukaryota</taxon>
        <taxon>Sar</taxon>
        <taxon>Stramenopiles</taxon>
        <taxon>Oomycota</taxon>
        <taxon>Peronosporomycetes</taxon>
        <taxon>Peronosporales</taxon>
        <taxon>Peronosporaceae</taxon>
        <taxon>Phytophthora</taxon>
    </lineage>
</organism>
<proteinExistence type="predicted"/>
<accession>A0AAD9G2X1</accession>
<keyword evidence="2" id="KW-1185">Reference proteome</keyword>
<reference evidence="1" key="1">
    <citation type="submission" date="2023-08" db="EMBL/GenBank/DDBJ databases">
        <title>Reference Genome Resource for the Citrus Pathogen Phytophthora citrophthora.</title>
        <authorList>
            <person name="Moller H."/>
            <person name="Coetzee B."/>
            <person name="Rose L.J."/>
            <person name="Van Niekerk J.M."/>
        </authorList>
    </citation>
    <scope>NUCLEOTIDE SEQUENCE</scope>
    <source>
        <strain evidence="1">STE-U-9442</strain>
    </source>
</reference>
<comment type="caution">
    <text evidence="1">The sequence shown here is derived from an EMBL/GenBank/DDBJ whole genome shotgun (WGS) entry which is preliminary data.</text>
</comment>